<protein>
    <submittedName>
        <fullName evidence="5">Uncharacterized protein</fullName>
    </submittedName>
</protein>
<reference evidence="6" key="1">
    <citation type="journal article" date="2017" name="G3 (Bethesda)">
        <title>The Physical Genome Mapping of Anopheles albimanus Corrected Scaffold Misassemblies and Identified Interarm Rearrangements in Genus Anopheles.</title>
        <authorList>
            <person name="Artemov G.N."/>
            <person name="Peery A.N."/>
            <person name="Jiang X."/>
            <person name="Tu Z."/>
            <person name="Stegniy V.N."/>
            <person name="Sharakhova M.V."/>
            <person name="Sharakhov I.V."/>
        </authorList>
    </citation>
    <scope>NUCLEOTIDE SEQUENCE [LARGE SCALE GENOMIC DNA]</scope>
    <source>
        <strain evidence="6">STECLA/ALBI9_A</strain>
    </source>
</reference>
<dbReference type="GO" id="GO:0005634">
    <property type="term" value="C:nucleus"/>
    <property type="evidence" value="ECO:0007669"/>
    <property type="project" value="UniProtKB-ARBA"/>
</dbReference>
<dbReference type="EnsemblMetazoa" id="AALB007812-RA">
    <property type="protein sequence ID" value="AALB007812-PA"/>
    <property type="gene ID" value="AALB007812"/>
</dbReference>
<dbReference type="RefSeq" id="XP_035787477.1">
    <property type="nucleotide sequence ID" value="XM_035931584.1"/>
</dbReference>
<dbReference type="InterPro" id="IPR036412">
    <property type="entry name" value="HAD-like_sf"/>
</dbReference>
<dbReference type="STRING" id="7167.A0A182FMQ0"/>
<reference evidence="5" key="2">
    <citation type="submission" date="2022-08" db="UniProtKB">
        <authorList>
            <consortium name="EnsemblMetazoa"/>
        </authorList>
    </citation>
    <scope>IDENTIFICATION</scope>
    <source>
        <strain evidence="5">STECLA/ALBI9_A</strain>
    </source>
</reference>
<dbReference type="InterPro" id="IPR011948">
    <property type="entry name" value="Dullard_phosphatase"/>
</dbReference>
<keyword evidence="2" id="KW-0904">Protein phosphatase</keyword>
<dbReference type="AlphaFoldDB" id="A0A182FMQ0"/>
<dbReference type="Pfam" id="PF03031">
    <property type="entry name" value="NIF"/>
    <property type="match status" value="1"/>
</dbReference>
<sequence length="781" mass="88376">MWLRSERRDRRLRSSKARLAVTFKPFNKVANYKTNRRSSAESKTTKRQAAAGCVNRLTKCRLNKKGANTVSLVTNVQADSKVDEEQYAKNNCRNRAQGSKSVTLTTLKHSISEDSKENQFWQENKFIIDAITSLSMKHIEDISNNSNCFEEVPCSSSILNSALINSENAVPQSTDTSNIYIQNVNSSDDGISDSFDQKSTENQISTRQNHFDSTISHSLCAMYSILETKGSQHACAQLSDSKCITECDSTTSELENEVGQEIAAFIADSMVDQVYSQEGPIKRNTCLSNIPPAEVDSTTDTVHPYNQHPSECNSTQDVINSYSRDTHISHLLKTSSMSHSLASASAAGTIAPSSFCTASTISSSLSNFDHVSYNSVPYIAIGYEEQQHQAMYSDENSLANRELNLNEDFVAMFDEENYRKAALSGHYNNIPDNVLLTQASLSCDGVGSSNLTDNQQFNKNEMFSYLNSNDHAEPRTFSAFQSSSLQTTLREDTASTFNSNAYVSKIEHVCNSYRQGARQESLIYNYERNQFIATGVGKNEDAVDMRHSRNETENEESPEHQQDDSAFRAFDPYHFIKHLPPLTSEIRLKRPALPLKTRSSPEFSLALDLDETLVHCSLVELSGASFKFPVIFQECEYTVFVRTRPFFREFLEKVSRLFEVILFTASKRVYADKLLNLLDPERRLIKYRLFREHCVLVNGNYIKDLTVLGRDLSRTIIIDNSPQAFGYQLDNGIPIESWFADQSDSELMKILPFLERLAQMREDVRPHIREKFRLFSYLPPD</sequence>
<dbReference type="GeneID" id="118464300"/>
<dbReference type="Gene3D" id="3.40.50.1000">
    <property type="entry name" value="HAD superfamily/HAD-like"/>
    <property type="match status" value="1"/>
</dbReference>
<dbReference type="VEuPathDB" id="VectorBase:AALB20_029287"/>
<dbReference type="RefSeq" id="XP_035787480.1">
    <property type="nucleotide sequence ID" value="XM_035931587.1"/>
</dbReference>
<dbReference type="VEuPathDB" id="VectorBase:AALB007812"/>
<dbReference type="InterPro" id="IPR023214">
    <property type="entry name" value="HAD_sf"/>
</dbReference>
<proteinExistence type="inferred from homology"/>
<dbReference type="SUPFAM" id="SSF56784">
    <property type="entry name" value="HAD-like"/>
    <property type="match status" value="1"/>
</dbReference>
<comment type="function">
    <text evidence="3">Probable phosphatase.</text>
</comment>
<dbReference type="Proteomes" id="UP000069272">
    <property type="component" value="Unassembled WGS sequence"/>
</dbReference>
<name>A0A182FMQ0_ANOAL</name>
<evidence type="ECO:0000256" key="3">
    <source>
        <dbReference type="ARBA" id="ARBA00037324"/>
    </source>
</evidence>
<dbReference type="SMART" id="SM00577">
    <property type="entry name" value="CPDc"/>
    <property type="match status" value="1"/>
</dbReference>
<dbReference type="KEGG" id="aali:118464300"/>
<dbReference type="NCBIfam" id="TIGR02251">
    <property type="entry name" value="HIF-SF_euk"/>
    <property type="match status" value="1"/>
</dbReference>
<dbReference type="GO" id="GO:0004721">
    <property type="term" value="F:phosphoprotein phosphatase activity"/>
    <property type="evidence" value="ECO:0007669"/>
    <property type="project" value="UniProtKB-KW"/>
</dbReference>
<evidence type="ECO:0000256" key="1">
    <source>
        <dbReference type="ARBA" id="ARBA00022801"/>
    </source>
</evidence>
<dbReference type="PROSITE" id="PS50969">
    <property type="entry name" value="FCP1"/>
    <property type="match status" value="1"/>
</dbReference>
<evidence type="ECO:0000256" key="2">
    <source>
        <dbReference type="ARBA" id="ARBA00022912"/>
    </source>
</evidence>
<dbReference type="RefSeq" id="XP_035787478.1">
    <property type="nucleotide sequence ID" value="XM_035931585.1"/>
</dbReference>
<comment type="similarity">
    <text evidence="4">Belongs to the CTDSPL2 family.</text>
</comment>
<dbReference type="InterPro" id="IPR050365">
    <property type="entry name" value="TIM50"/>
</dbReference>
<keyword evidence="6" id="KW-1185">Reference proteome</keyword>
<dbReference type="PANTHER" id="PTHR12210">
    <property type="entry name" value="DULLARD PROTEIN PHOSPHATASE"/>
    <property type="match status" value="1"/>
</dbReference>
<accession>A0A182FMQ0</accession>
<keyword evidence="1" id="KW-0378">Hydrolase</keyword>
<dbReference type="FunFam" id="3.40.50.1000:FF:000015">
    <property type="entry name" value="CTD small phosphatase-like protein 2"/>
    <property type="match status" value="1"/>
</dbReference>
<organism evidence="5 6">
    <name type="scientific">Anopheles albimanus</name>
    <name type="common">New world malaria mosquito</name>
    <dbReference type="NCBI Taxonomy" id="7167"/>
    <lineage>
        <taxon>Eukaryota</taxon>
        <taxon>Metazoa</taxon>
        <taxon>Ecdysozoa</taxon>
        <taxon>Arthropoda</taxon>
        <taxon>Hexapoda</taxon>
        <taxon>Insecta</taxon>
        <taxon>Pterygota</taxon>
        <taxon>Neoptera</taxon>
        <taxon>Endopterygota</taxon>
        <taxon>Diptera</taxon>
        <taxon>Nematocera</taxon>
        <taxon>Culicoidea</taxon>
        <taxon>Culicidae</taxon>
        <taxon>Anophelinae</taxon>
        <taxon>Anopheles</taxon>
    </lineage>
</organism>
<evidence type="ECO:0000313" key="5">
    <source>
        <dbReference type="EnsemblMetazoa" id="AALB007812-PA"/>
    </source>
</evidence>
<dbReference type="InterPro" id="IPR004274">
    <property type="entry name" value="FCP1_dom"/>
</dbReference>
<dbReference type="RefSeq" id="XP_035787479.1">
    <property type="nucleotide sequence ID" value="XM_035931586.1"/>
</dbReference>
<dbReference type="CDD" id="cd07521">
    <property type="entry name" value="HAD_FCP1-like"/>
    <property type="match status" value="1"/>
</dbReference>
<evidence type="ECO:0000256" key="4">
    <source>
        <dbReference type="ARBA" id="ARBA00038355"/>
    </source>
</evidence>
<evidence type="ECO:0000313" key="6">
    <source>
        <dbReference type="Proteomes" id="UP000069272"/>
    </source>
</evidence>